<dbReference type="HOGENOM" id="CLU_006285_4_2_1"/>
<evidence type="ECO:0000256" key="8">
    <source>
        <dbReference type="ARBA" id="ARBA00079982"/>
    </source>
</evidence>
<evidence type="ECO:0000259" key="10">
    <source>
        <dbReference type="Pfam" id="PF03632"/>
    </source>
</evidence>
<dbReference type="STRING" id="45351.A7SIA7"/>
<evidence type="ECO:0000256" key="5">
    <source>
        <dbReference type="ARBA" id="ARBA00053339"/>
    </source>
</evidence>
<dbReference type="OMA" id="PAMTYSM"/>
<dbReference type="EC" id="3.2.1.107" evidence="6"/>
<dbReference type="eggNOG" id="KOG4125">
    <property type="taxonomic scope" value="Eukaryota"/>
</dbReference>
<comment type="function">
    <text evidence="5">Catalyzes the hydrolysis of glucose from the disaccharide unit linked to hydroxylysine residues of collagen and collagen-like proteins.</text>
</comment>
<evidence type="ECO:0000256" key="9">
    <source>
        <dbReference type="SAM" id="SignalP"/>
    </source>
</evidence>
<keyword evidence="3" id="KW-0326">Glycosidase</keyword>
<dbReference type="InterPro" id="IPR008928">
    <property type="entry name" value="6-hairpin_glycosidase_sf"/>
</dbReference>
<evidence type="ECO:0000313" key="12">
    <source>
        <dbReference type="EMBL" id="EDO36561.1"/>
    </source>
</evidence>
<dbReference type="Gene3D" id="1.50.10.10">
    <property type="match status" value="1"/>
</dbReference>
<keyword evidence="9" id="KW-0732">Signal</keyword>
<evidence type="ECO:0000256" key="2">
    <source>
        <dbReference type="ARBA" id="ARBA00022801"/>
    </source>
</evidence>
<dbReference type="Proteomes" id="UP000001593">
    <property type="component" value="Unassembled WGS sequence"/>
</dbReference>
<dbReference type="AlphaFoldDB" id="A7SIA7"/>
<dbReference type="Pfam" id="PF03633">
    <property type="entry name" value="Glyco_hydro_65C"/>
    <property type="match status" value="1"/>
</dbReference>
<evidence type="ECO:0000256" key="6">
    <source>
        <dbReference type="ARBA" id="ARBA00066430"/>
    </source>
</evidence>
<dbReference type="PANTHER" id="PTHR11051:SF8">
    <property type="entry name" value="PROTEIN-GLUCOSYLGALACTOSYLHYDROXYLYSINE GLUCOSIDASE"/>
    <property type="match status" value="1"/>
</dbReference>
<feature type="domain" description="Glycoside hydrolase family 65 central catalytic" evidence="10">
    <location>
        <begin position="328"/>
        <end position="541"/>
    </location>
</feature>
<dbReference type="PhylomeDB" id="A7SIA7"/>
<dbReference type="SUPFAM" id="SSF48208">
    <property type="entry name" value="Six-hairpin glycosidases"/>
    <property type="match status" value="1"/>
</dbReference>
<evidence type="ECO:0000256" key="4">
    <source>
        <dbReference type="ARBA" id="ARBA00051415"/>
    </source>
</evidence>
<dbReference type="FunFam" id="1.50.10.10:FF:000023">
    <property type="entry name" value="Protein-glucosylgalactosylhydroxylysine glucosidase"/>
    <property type="match status" value="1"/>
</dbReference>
<sequence length="738" mass="85559">MALRLAGVSLRLLWVLVIAVTGLKPRKPSDTCFVTKELPFHVSTSSITESKAGNFMASIANGYVGTVVMSNSVHVSGLFNGKGWPKRYPIYPIYMSEHAHRARLPSTASISFKVHDNDVVYINGTRSYALDVKTGVFYSWFEETNENGSLFIEMRYYAHRERRNLLINEITIKNDLNKEITLDLSNNYGNFSKDVKLTQHTVSEKEELEIAFGKVNIPEEKFGLQPQVALAFRDIKEHIFINASEWRTWYYITAIATSIDTKFDPWRQAEGAWKEAMRDKRHLLWHHTKAWEELWESGKVDVVTKDKSSHLGQAIYGSLYYLLSSTRADWPYGLSPGGLPGGEEYMGHTFWDQDIWMYPVMVLLYPDLARASLRYRYDRLPAARRIARKWGYKGAMFPWESSLSGIETSPGEKYGRYQNHITGDIAYAAQLYWHATKDYQWLKEIGYALAYQTAEYWASRVSFDNRKEKYVIEYVMPPDEYQFPVDNSVYTNVVAKINLEFAVKVCTLLGRYYPKMWVKIAEQMYIPFDSDRNFHPEFDLYDLGYQAKQADTILIGYPLMYNMSRQVRYNDLLTYENRTDPEGPAMTHAMFAIGWLEVGEEERAAKAFLKNYEHIEQPFQVWTEQRRKRGAINFITGAGGFLQAVLFGYGGFRIREDQLYFDPKLPPTSNTFTITGVDYLGSSLKFIIKNKKMRITLTEREQIAPALELVIYKKVYPLEHKNTLLLLRGPGFIRMRRD</sequence>
<evidence type="ECO:0000256" key="7">
    <source>
        <dbReference type="ARBA" id="ARBA00071505"/>
    </source>
</evidence>
<protein>
    <recommendedName>
        <fullName evidence="7">Protein-glucosylgalactosylhydroxylysine glucosidase</fullName>
        <ecNumber evidence="6">3.2.1.107</ecNumber>
    </recommendedName>
    <alternativeName>
        <fullName evidence="8">Acid trehalase-like protein 1</fullName>
    </alternativeName>
</protein>
<dbReference type="GO" id="GO:0004553">
    <property type="term" value="F:hydrolase activity, hydrolyzing O-glycosyl compounds"/>
    <property type="evidence" value="ECO:0000318"/>
    <property type="project" value="GO_Central"/>
</dbReference>
<dbReference type="EMBL" id="DS469667">
    <property type="protein sequence ID" value="EDO36561.1"/>
    <property type="molecule type" value="Genomic_DNA"/>
</dbReference>
<dbReference type="KEGG" id="nve:5507997"/>
<evidence type="ECO:0000256" key="1">
    <source>
        <dbReference type="ARBA" id="ARBA00006768"/>
    </source>
</evidence>
<comment type="similarity">
    <text evidence="1">Belongs to the glycosyl hydrolase 65 family.</text>
</comment>
<dbReference type="OrthoDB" id="200349at2759"/>
<dbReference type="InterPro" id="IPR005194">
    <property type="entry name" value="Glyco_hydro_65_C"/>
</dbReference>
<dbReference type="InParanoid" id="A7SIA7"/>
<dbReference type="GO" id="GO:0005975">
    <property type="term" value="P:carbohydrate metabolic process"/>
    <property type="evidence" value="ECO:0000318"/>
    <property type="project" value="GO_Central"/>
</dbReference>
<feature type="chain" id="PRO_5002715125" description="Protein-glucosylgalactosylhydroxylysine glucosidase" evidence="9">
    <location>
        <begin position="20"/>
        <end position="738"/>
    </location>
</feature>
<comment type="catalytic activity">
    <reaction evidence="4">
        <text>(5R)-5-O-[alpha-D-glucosyl-(1-&gt;2)-beta-D-galactosyl]-5-hydroxy-L-lysyl-[collagen] + H2O = (5R)-5-O-(beta-D-galactosyl)-5-hydroxy-L-lysyl-[collagen] + D-glucose</text>
        <dbReference type="Rhea" id="RHEA:11068"/>
        <dbReference type="Rhea" id="RHEA-COMP:12753"/>
        <dbReference type="Rhea" id="RHEA-COMP:12754"/>
        <dbReference type="ChEBI" id="CHEBI:4167"/>
        <dbReference type="ChEBI" id="CHEBI:15377"/>
        <dbReference type="ChEBI" id="CHEBI:133443"/>
        <dbReference type="ChEBI" id="CHEBI:133452"/>
        <dbReference type="EC" id="3.2.1.107"/>
    </reaction>
</comment>
<keyword evidence="2" id="KW-0378">Hydrolase</keyword>
<proteinExistence type="inferred from homology"/>
<gene>
    <name evidence="12" type="ORF">NEMVEDRAFT_v1g245466</name>
</gene>
<dbReference type="InterPro" id="IPR005195">
    <property type="entry name" value="Glyco_hydro_65_M"/>
</dbReference>
<dbReference type="InterPro" id="IPR012341">
    <property type="entry name" value="6hp_glycosidase-like_sf"/>
</dbReference>
<dbReference type="Gene3D" id="2.60.420.10">
    <property type="entry name" value="Maltose phosphorylase, domain 3"/>
    <property type="match status" value="1"/>
</dbReference>
<name>A7SIA7_NEMVE</name>
<evidence type="ECO:0000313" key="13">
    <source>
        <dbReference type="Proteomes" id="UP000001593"/>
    </source>
</evidence>
<evidence type="ECO:0000259" key="11">
    <source>
        <dbReference type="Pfam" id="PF03633"/>
    </source>
</evidence>
<feature type="domain" description="Glycoside hydrolase family 65 C-terminal" evidence="11">
    <location>
        <begin position="652"/>
        <end position="701"/>
    </location>
</feature>
<dbReference type="Pfam" id="PF03632">
    <property type="entry name" value="Glyco_hydro_65m"/>
    <property type="match status" value="1"/>
</dbReference>
<evidence type="ECO:0000256" key="3">
    <source>
        <dbReference type="ARBA" id="ARBA00023295"/>
    </source>
</evidence>
<organism evidence="12 13">
    <name type="scientific">Nematostella vectensis</name>
    <name type="common">Starlet sea anemone</name>
    <dbReference type="NCBI Taxonomy" id="45351"/>
    <lineage>
        <taxon>Eukaryota</taxon>
        <taxon>Metazoa</taxon>
        <taxon>Cnidaria</taxon>
        <taxon>Anthozoa</taxon>
        <taxon>Hexacorallia</taxon>
        <taxon>Actiniaria</taxon>
        <taxon>Edwardsiidae</taxon>
        <taxon>Nematostella</taxon>
    </lineage>
</organism>
<keyword evidence="13" id="KW-1185">Reference proteome</keyword>
<reference evidence="12 13" key="1">
    <citation type="journal article" date="2007" name="Science">
        <title>Sea anemone genome reveals ancestral eumetazoan gene repertoire and genomic organization.</title>
        <authorList>
            <person name="Putnam N.H."/>
            <person name="Srivastava M."/>
            <person name="Hellsten U."/>
            <person name="Dirks B."/>
            <person name="Chapman J."/>
            <person name="Salamov A."/>
            <person name="Terry A."/>
            <person name="Shapiro H."/>
            <person name="Lindquist E."/>
            <person name="Kapitonov V.V."/>
            <person name="Jurka J."/>
            <person name="Genikhovich G."/>
            <person name="Grigoriev I.V."/>
            <person name="Lucas S.M."/>
            <person name="Steele R.E."/>
            <person name="Finnerty J.R."/>
            <person name="Technau U."/>
            <person name="Martindale M.Q."/>
            <person name="Rokhsar D.S."/>
        </authorList>
    </citation>
    <scope>NUCLEOTIDE SEQUENCE [LARGE SCALE GENOMIC DNA]</scope>
    <source>
        <strain evidence="13">CH2 X CH6</strain>
    </source>
</reference>
<dbReference type="FunFam" id="2.60.420.10:FF:000003">
    <property type="entry name" value="Protein-glucosylgalactosylhydroxylysine glucosidase"/>
    <property type="match status" value="1"/>
</dbReference>
<feature type="signal peptide" evidence="9">
    <location>
        <begin position="1"/>
        <end position="19"/>
    </location>
</feature>
<dbReference type="GO" id="GO:0047402">
    <property type="term" value="F:protein-glucosylgalactosylhydroxylysine glucosidase activity"/>
    <property type="evidence" value="ECO:0007669"/>
    <property type="project" value="UniProtKB-EC"/>
</dbReference>
<dbReference type="PANTHER" id="PTHR11051">
    <property type="entry name" value="GLYCOSYL HYDROLASE-RELATED"/>
    <property type="match status" value="1"/>
</dbReference>
<accession>A7SIA7</accession>